<keyword evidence="3 5" id="KW-0479">Metal-binding</keyword>
<feature type="transmembrane region" description="Helical" evidence="7">
    <location>
        <begin position="20"/>
        <end position="41"/>
    </location>
</feature>
<feature type="binding site" description="axial binding residue" evidence="5">
    <location>
        <position position="447"/>
    </location>
    <ligand>
        <name>heme</name>
        <dbReference type="ChEBI" id="CHEBI:30413"/>
    </ligand>
    <ligandPart>
        <name>Fe</name>
        <dbReference type="ChEBI" id="CHEBI:18248"/>
    </ligandPart>
</feature>
<dbReference type="PRINTS" id="PR00385">
    <property type="entry name" value="P450"/>
</dbReference>
<comment type="cofactor">
    <cofactor evidence="5">
        <name>heme</name>
        <dbReference type="ChEBI" id="CHEBI:30413"/>
    </cofactor>
</comment>
<keyword evidence="7" id="KW-1133">Transmembrane helix</keyword>
<keyword evidence="8" id="KW-0489">Methyltransferase</keyword>
<keyword evidence="8" id="KW-0808">Transferase</keyword>
<dbReference type="OrthoDB" id="1055148at2759"/>
<comment type="caution">
    <text evidence="8">The sequence shown here is derived from an EMBL/GenBank/DDBJ whole genome shotgun (WGS) entry which is preliminary data.</text>
</comment>
<dbReference type="GO" id="GO:0005506">
    <property type="term" value="F:iron ion binding"/>
    <property type="evidence" value="ECO:0007669"/>
    <property type="project" value="InterPro"/>
</dbReference>
<dbReference type="PROSITE" id="PS00086">
    <property type="entry name" value="CYTOCHROME_P450"/>
    <property type="match status" value="1"/>
</dbReference>
<dbReference type="Pfam" id="PF00067">
    <property type="entry name" value="p450"/>
    <property type="match status" value="1"/>
</dbReference>
<dbReference type="CDD" id="cd11042">
    <property type="entry name" value="CYP51-like"/>
    <property type="match status" value="1"/>
</dbReference>
<keyword evidence="6" id="KW-0503">Monooxygenase</keyword>
<dbReference type="PRINTS" id="PR00465">
    <property type="entry name" value="EP450IV"/>
</dbReference>
<keyword evidence="7" id="KW-0812">Transmembrane</keyword>
<dbReference type="SUPFAM" id="SSF48264">
    <property type="entry name" value="Cytochrome P450"/>
    <property type="match status" value="1"/>
</dbReference>
<evidence type="ECO:0000256" key="4">
    <source>
        <dbReference type="ARBA" id="ARBA00023004"/>
    </source>
</evidence>
<evidence type="ECO:0000256" key="6">
    <source>
        <dbReference type="RuleBase" id="RU000461"/>
    </source>
</evidence>
<comment type="similarity">
    <text evidence="1 6">Belongs to the cytochrome P450 family.</text>
</comment>
<evidence type="ECO:0000313" key="9">
    <source>
        <dbReference type="Proteomes" id="UP000324585"/>
    </source>
</evidence>
<sequence length="586" mass="66344">MESARALWSAAQAGDPESIGWVAVGVLALILTVSTLMQYAWMGGHAAWKGDAAARPPVYMAGVPYVSNLMRFIRDPLEIVTAAHRQCGELFTVPIAHKRFTFCVGPEAHEIFCRGSDEELDQTEVYSFSVPVFGQEVVYDAPLETRYQQFRWLSQALRAEKLKSYVPLMVMEAEQAFGQLPQSGSIDLFDKLSELIVMTASRCLLGREVREQMFAKVSFLIHELDQGMQPISVMAPYLPIASHRKRDAAHTEFKRIFKQVIDGRRKSANANTPPEPDMLQSFLDAVYRDGTRLSDDEICGLLIAAIFAGQHTSSITSTWLGMRLLRSPAMLEKVLDEQRRIIAEYGAEINFETLSKMDVLHNCMKETLRMYPPLIFLIRLVLKELHFKDFVVPVGDYLFLSPSVSGKDQTVFSNPEAWDPDRFAPPRSEDKKAAFAYVGFGGGRHGCMGEQFAYLQVKTLWSVMLRNFDMRAVGALPTIQHDALVVGPSPPCTVQFERRQLVGQFHSVLCGFYVRTNENAFQRVPHPMWTLGLSRAQAKMRAQQEKNHNLNKHLRTAFHDRYPGSRGTLVNKHEYTKFFYNKQASE</sequence>
<dbReference type="InterPro" id="IPR036396">
    <property type="entry name" value="Cyt_P450_sf"/>
</dbReference>
<evidence type="ECO:0000313" key="8">
    <source>
        <dbReference type="EMBL" id="KAA8491187.1"/>
    </source>
</evidence>
<dbReference type="PANTHER" id="PTHR24304">
    <property type="entry name" value="CYTOCHROME P450 FAMILY 7"/>
    <property type="match status" value="1"/>
</dbReference>
<dbReference type="OMA" id="HWFPFVG"/>
<dbReference type="InterPro" id="IPR001128">
    <property type="entry name" value="Cyt_P450"/>
</dbReference>
<accession>A0A5J4YL64</accession>
<keyword evidence="7" id="KW-0472">Membrane</keyword>
<dbReference type="InterPro" id="IPR050529">
    <property type="entry name" value="CYP450_sterol_14alpha_dmase"/>
</dbReference>
<dbReference type="Gene3D" id="1.10.630.10">
    <property type="entry name" value="Cytochrome P450"/>
    <property type="match status" value="1"/>
</dbReference>
<dbReference type="AlphaFoldDB" id="A0A5J4YL64"/>
<dbReference type="GO" id="GO:0020037">
    <property type="term" value="F:heme binding"/>
    <property type="evidence" value="ECO:0007669"/>
    <property type="project" value="InterPro"/>
</dbReference>
<keyword evidence="4 5" id="KW-0408">Iron</keyword>
<keyword evidence="6" id="KW-0560">Oxidoreductase</keyword>
<dbReference type="GO" id="GO:0016705">
    <property type="term" value="F:oxidoreductase activity, acting on paired donors, with incorporation or reduction of molecular oxygen"/>
    <property type="evidence" value="ECO:0007669"/>
    <property type="project" value="InterPro"/>
</dbReference>
<dbReference type="InterPro" id="IPR017972">
    <property type="entry name" value="Cyt_P450_CS"/>
</dbReference>
<dbReference type="InterPro" id="IPR002403">
    <property type="entry name" value="Cyt_P450_E_grp-IV"/>
</dbReference>
<keyword evidence="2 5" id="KW-0349">Heme</keyword>
<organism evidence="8 9">
    <name type="scientific">Porphyridium purpureum</name>
    <name type="common">Red alga</name>
    <name type="synonym">Porphyridium cruentum</name>
    <dbReference type="NCBI Taxonomy" id="35688"/>
    <lineage>
        <taxon>Eukaryota</taxon>
        <taxon>Rhodophyta</taxon>
        <taxon>Bangiophyceae</taxon>
        <taxon>Porphyridiales</taxon>
        <taxon>Porphyridiaceae</taxon>
        <taxon>Porphyridium</taxon>
    </lineage>
</organism>
<keyword evidence="9" id="KW-1185">Reference proteome</keyword>
<evidence type="ECO:0000256" key="2">
    <source>
        <dbReference type="ARBA" id="ARBA00022617"/>
    </source>
</evidence>
<reference evidence="9" key="1">
    <citation type="journal article" date="2019" name="Nat. Commun.">
        <title>Expansion of phycobilisome linker gene families in mesophilic red algae.</title>
        <authorList>
            <person name="Lee J."/>
            <person name="Kim D."/>
            <person name="Bhattacharya D."/>
            <person name="Yoon H.S."/>
        </authorList>
    </citation>
    <scope>NUCLEOTIDE SEQUENCE [LARGE SCALE GENOMIC DNA]</scope>
    <source>
        <strain evidence="9">CCMP 1328</strain>
    </source>
</reference>
<dbReference type="GO" id="GO:0004497">
    <property type="term" value="F:monooxygenase activity"/>
    <property type="evidence" value="ECO:0007669"/>
    <property type="project" value="UniProtKB-KW"/>
</dbReference>
<dbReference type="GO" id="GO:0008168">
    <property type="term" value="F:methyltransferase activity"/>
    <property type="evidence" value="ECO:0007669"/>
    <property type="project" value="UniProtKB-KW"/>
</dbReference>
<dbReference type="Proteomes" id="UP000324585">
    <property type="component" value="Unassembled WGS sequence"/>
</dbReference>
<name>A0A5J4YL64_PORPP</name>
<proteinExistence type="inferred from homology"/>
<dbReference type="EMBL" id="VRMN01000015">
    <property type="protein sequence ID" value="KAA8491187.1"/>
    <property type="molecule type" value="Genomic_DNA"/>
</dbReference>
<evidence type="ECO:0000256" key="7">
    <source>
        <dbReference type="SAM" id="Phobius"/>
    </source>
</evidence>
<protein>
    <submittedName>
        <fullName evidence="8">Sterol 14-demethylase</fullName>
    </submittedName>
</protein>
<dbReference type="PANTHER" id="PTHR24304:SF2">
    <property type="entry name" value="24-HYDROXYCHOLESTEROL 7-ALPHA-HYDROXYLASE"/>
    <property type="match status" value="1"/>
</dbReference>
<dbReference type="GO" id="GO:0032259">
    <property type="term" value="P:methylation"/>
    <property type="evidence" value="ECO:0007669"/>
    <property type="project" value="UniProtKB-KW"/>
</dbReference>
<evidence type="ECO:0000256" key="5">
    <source>
        <dbReference type="PIRSR" id="PIRSR602403-1"/>
    </source>
</evidence>
<evidence type="ECO:0000256" key="1">
    <source>
        <dbReference type="ARBA" id="ARBA00010617"/>
    </source>
</evidence>
<evidence type="ECO:0000256" key="3">
    <source>
        <dbReference type="ARBA" id="ARBA00022723"/>
    </source>
</evidence>
<gene>
    <name evidence="8" type="ORF">FVE85_9482</name>
</gene>